<dbReference type="RefSeq" id="WP_219527793.1">
    <property type="nucleotide sequence ID" value="NZ_JAHKRM010000003.1"/>
</dbReference>
<organism evidence="1 2">
    <name type="scientific">Nonomuraea guangzhouensis</name>
    <dbReference type="NCBI Taxonomy" id="1291555"/>
    <lineage>
        <taxon>Bacteria</taxon>
        <taxon>Bacillati</taxon>
        <taxon>Actinomycetota</taxon>
        <taxon>Actinomycetes</taxon>
        <taxon>Streptosporangiales</taxon>
        <taxon>Streptosporangiaceae</taxon>
        <taxon>Nonomuraea</taxon>
    </lineage>
</organism>
<protein>
    <submittedName>
        <fullName evidence="1">Uncharacterized protein</fullName>
    </submittedName>
</protein>
<accession>A0ABW4G3H4</accession>
<comment type="caution">
    <text evidence="1">The sequence shown here is derived from an EMBL/GenBank/DDBJ whole genome shotgun (WGS) entry which is preliminary data.</text>
</comment>
<name>A0ABW4G3H4_9ACTN</name>
<sequence length="193" mass="20287">MVPALPVTRTVAVSSDLPVLHVDPPTKRLVETVFYVTQGIEVDDHLMPFEDDVTIRPAALAPGVTLDAAGRLHGIPQRPGTFAVPVQLCRGQDCADQQITIVVLRNLPWQPSELAFPGKVGNRYDEQITIEGGPTGVPPTFSVTDHGKLPKGVTIGPDGHIGGIPESAGVSEVPVRICVAGNCAGVVVTLIVV</sequence>
<dbReference type="Proteomes" id="UP001597097">
    <property type="component" value="Unassembled WGS sequence"/>
</dbReference>
<proteinExistence type="predicted"/>
<evidence type="ECO:0000313" key="1">
    <source>
        <dbReference type="EMBL" id="MFD1536836.1"/>
    </source>
</evidence>
<dbReference type="EMBL" id="JBHUCM010000007">
    <property type="protein sequence ID" value="MFD1536836.1"/>
    <property type="molecule type" value="Genomic_DNA"/>
</dbReference>
<evidence type="ECO:0000313" key="2">
    <source>
        <dbReference type="Proteomes" id="UP001597097"/>
    </source>
</evidence>
<keyword evidence="2" id="KW-1185">Reference proteome</keyword>
<reference evidence="2" key="1">
    <citation type="journal article" date="2019" name="Int. J. Syst. Evol. Microbiol.">
        <title>The Global Catalogue of Microorganisms (GCM) 10K type strain sequencing project: providing services to taxonomists for standard genome sequencing and annotation.</title>
        <authorList>
            <consortium name="The Broad Institute Genomics Platform"/>
            <consortium name="The Broad Institute Genome Sequencing Center for Infectious Disease"/>
            <person name="Wu L."/>
            <person name="Ma J."/>
        </authorList>
    </citation>
    <scope>NUCLEOTIDE SEQUENCE [LARGE SCALE GENOMIC DNA]</scope>
    <source>
        <strain evidence="2">CGMCC 1.15399</strain>
    </source>
</reference>
<gene>
    <name evidence="1" type="ORF">ACFSJ0_07320</name>
</gene>